<evidence type="ECO:0000313" key="1">
    <source>
        <dbReference type="EMBL" id="OIW29876.1"/>
    </source>
</evidence>
<dbReference type="EMBL" id="KV875097">
    <property type="protein sequence ID" value="OIW29876.1"/>
    <property type="molecule type" value="Genomic_DNA"/>
</dbReference>
<dbReference type="AlphaFoldDB" id="A0A1J7JKT1"/>
<name>A0A1J7JKT1_9PEZI</name>
<dbReference type="InParanoid" id="A0A1J7JKT1"/>
<proteinExistence type="predicted"/>
<accession>A0A1J7JKT1</accession>
<reference evidence="1 2" key="1">
    <citation type="submission" date="2016-10" db="EMBL/GenBank/DDBJ databases">
        <title>Draft genome sequence of Coniochaeta ligniaria NRRL30616, a lignocellulolytic fungus for bioabatement of inhibitors in plant biomass hydrolysates.</title>
        <authorList>
            <consortium name="DOE Joint Genome Institute"/>
            <person name="Jimenez D.J."/>
            <person name="Hector R.E."/>
            <person name="Riley R."/>
            <person name="Sun H."/>
            <person name="Grigoriev I.V."/>
            <person name="Van Elsas J.D."/>
            <person name="Nichols N.N."/>
        </authorList>
    </citation>
    <scope>NUCLEOTIDE SEQUENCE [LARGE SCALE GENOMIC DNA]</scope>
    <source>
        <strain evidence="1 2">NRRL 30616</strain>
    </source>
</reference>
<dbReference type="Proteomes" id="UP000182658">
    <property type="component" value="Unassembled WGS sequence"/>
</dbReference>
<organism evidence="1 2">
    <name type="scientific">Coniochaeta ligniaria NRRL 30616</name>
    <dbReference type="NCBI Taxonomy" id="1408157"/>
    <lineage>
        <taxon>Eukaryota</taxon>
        <taxon>Fungi</taxon>
        <taxon>Dikarya</taxon>
        <taxon>Ascomycota</taxon>
        <taxon>Pezizomycotina</taxon>
        <taxon>Sordariomycetes</taxon>
        <taxon>Sordariomycetidae</taxon>
        <taxon>Coniochaetales</taxon>
        <taxon>Coniochaetaceae</taxon>
        <taxon>Coniochaeta</taxon>
    </lineage>
</organism>
<keyword evidence="2" id="KW-1185">Reference proteome</keyword>
<protein>
    <submittedName>
        <fullName evidence="1">Uncharacterized protein</fullName>
    </submittedName>
</protein>
<gene>
    <name evidence="1" type="ORF">CONLIGDRAFT_348826</name>
</gene>
<evidence type="ECO:0000313" key="2">
    <source>
        <dbReference type="Proteomes" id="UP000182658"/>
    </source>
</evidence>
<sequence>MHRGRKDHRSREPCYRSVTCCRCSIPIRNNLDMLGPRLPGARPPVRRRRQEVAYLYRPAPDHELHIRPPRYQFHYRCLYSQPRFFTVTCVVSSLVIPLSVLEHCSPLSVRIDQSNILHSRHSVLAQPPRLLIVACQTSPHRIIG</sequence>